<feature type="compositionally biased region" description="Basic and acidic residues" evidence="1">
    <location>
        <begin position="334"/>
        <end position="348"/>
    </location>
</feature>
<name>A0A7S1A9B9_NOCSC</name>
<reference evidence="2" key="1">
    <citation type="submission" date="2021-01" db="EMBL/GenBank/DDBJ databases">
        <authorList>
            <person name="Corre E."/>
            <person name="Pelletier E."/>
            <person name="Niang G."/>
            <person name="Scheremetjew M."/>
            <person name="Finn R."/>
            <person name="Kale V."/>
            <person name="Holt S."/>
            <person name="Cochrane G."/>
            <person name="Meng A."/>
            <person name="Brown T."/>
            <person name="Cohen L."/>
        </authorList>
    </citation>
    <scope>NUCLEOTIDE SEQUENCE</scope>
</reference>
<proteinExistence type="predicted"/>
<feature type="compositionally biased region" description="Low complexity" evidence="1">
    <location>
        <begin position="92"/>
        <end position="106"/>
    </location>
</feature>
<feature type="region of interest" description="Disordered" evidence="1">
    <location>
        <begin position="271"/>
        <end position="365"/>
    </location>
</feature>
<feature type="compositionally biased region" description="Low complexity" evidence="1">
    <location>
        <begin position="205"/>
        <end position="214"/>
    </location>
</feature>
<accession>A0A7S1A9B9</accession>
<organism evidence="2">
    <name type="scientific">Noctiluca scintillans</name>
    <name type="common">Sea sparkle</name>
    <name type="synonym">Red tide dinoflagellate</name>
    <dbReference type="NCBI Taxonomy" id="2966"/>
    <lineage>
        <taxon>Eukaryota</taxon>
        <taxon>Sar</taxon>
        <taxon>Alveolata</taxon>
        <taxon>Dinophyceae</taxon>
        <taxon>Noctilucales</taxon>
        <taxon>Noctilucaceae</taxon>
        <taxon>Noctiluca</taxon>
    </lineage>
</organism>
<protein>
    <submittedName>
        <fullName evidence="2">Uncharacterized protein</fullName>
    </submittedName>
</protein>
<evidence type="ECO:0000256" key="1">
    <source>
        <dbReference type="SAM" id="MobiDB-lite"/>
    </source>
</evidence>
<gene>
    <name evidence="2" type="ORF">NSCI0253_LOCUS20329</name>
</gene>
<evidence type="ECO:0000313" key="2">
    <source>
        <dbReference type="EMBL" id="CAD8845979.1"/>
    </source>
</evidence>
<dbReference type="AlphaFoldDB" id="A0A7S1A9B9"/>
<sequence length="373" mass="39742">MQASERHVDRAAMIEAASRSLRQQVGRPRDRPRSKGSAQERTSDPGPARPYSERTEIHSAVSSGFISDAFEDSLEDTPHMVRRPLSRKKDPSASAAAGLGAYASPAKVTDAFEQRKARQPIPMESWGPRPPSRHGHTAKASPLTADLCDQDDSGLGSPGVASCGWVDGSSNSPAARPSTAGHGDTWAAARDSKGGDRRRDRKSKSSLSGGLDDGISGASSPNNEIVGSLGANFGLGLDFDLERESPTSWASFVEPGALEVSSDGLRAMAAAAAARPGTPGGTGSCGPTRASRKVHHDPVSVEEVDSDTDFSPYNHHMHRREATPPQVIVTRSSQRKDRGESRGREQKERRGHNGKAMPFTTNLDKDFLSLFAS</sequence>
<dbReference type="EMBL" id="HBFQ01028898">
    <property type="protein sequence ID" value="CAD8845979.1"/>
    <property type="molecule type" value="Transcribed_RNA"/>
</dbReference>
<feature type="compositionally biased region" description="Basic and acidic residues" evidence="1">
    <location>
        <begin position="1"/>
        <end position="12"/>
    </location>
</feature>
<feature type="region of interest" description="Disordered" evidence="1">
    <location>
        <begin position="1"/>
        <end position="227"/>
    </location>
</feature>